<proteinExistence type="predicted"/>
<dbReference type="Gene3D" id="3.30.360.10">
    <property type="entry name" value="Dihydrodipicolinate Reductase, domain 2"/>
    <property type="match status" value="1"/>
</dbReference>
<organism evidence="3 4">
    <name type="scientific">Poriferisphaera corsica</name>
    <dbReference type="NCBI Taxonomy" id="2528020"/>
    <lineage>
        <taxon>Bacteria</taxon>
        <taxon>Pseudomonadati</taxon>
        <taxon>Planctomycetota</taxon>
        <taxon>Phycisphaerae</taxon>
        <taxon>Phycisphaerales</taxon>
        <taxon>Phycisphaeraceae</taxon>
        <taxon>Poriferisphaera</taxon>
    </lineage>
</organism>
<dbReference type="Gene3D" id="3.40.50.720">
    <property type="entry name" value="NAD(P)-binding Rossmann-like Domain"/>
    <property type="match status" value="1"/>
</dbReference>
<evidence type="ECO:0000313" key="3">
    <source>
        <dbReference type="EMBL" id="QDU32198.1"/>
    </source>
</evidence>
<dbReference type="Pfam" id="PF01408">
    <property type="entry name" value="GFO_IDH_MocA"/>
    <property type="match status" value="1"/>
</dbReference>
<keyword evidence="4" id="KW-1185">Reference proteome</keyword>
<dbReference type="Proteomes" id="UP000317369">
    <property type="component" value="Chromosome"/>
</dbReference>
<evidence type="ECO:0000259" key="1">
    <source>
        <dbReference type="Pfam" id="PF01408"/>
    </source>
</evidence>
<dbReference type="InterPro" id="IPR051450">
    <property type="entry name" value="Gfo/Idh/MocA_Oxidoreductases"/>
</dbReference>
<dbReference type="Pfam" id="PF02894">
    <property type="entry name" value="GFO_IDH_MocA_C"/>
    <property type="match status" value="1"/>
</dbReference>
<feature type="domain" description="Gfo/Idh/MocA-like oxidoreductase N-terminal" evidence="1">
    <location>
        <begin position="5"/>
        <end position="132"/>
    </location>
</feature>
<dbReference type="GO" id="GO:0000166">
    <property type="term" value="F:nucleotide binding"/>
    <property type="evidence" value="ECO:0007669"/>
    <property type="project" value="InterPro"/>
</dbReference>
<dbReference type="InterPro" id="IPR004104">
    <property type="entry name" value="Gfo/Idh/MocA-like_OxRdtase_C"/>
</dbReference>
<accession>A0A517YPS2</accession>
<evidence type="ECO:0000259" key="2">
    <source>
        <dbReference type="Pfam" id="PF02894"/>
    </source>
</evidence>
<name>A0A517YPS2_9BACT</name>
<dbReference type="SUPFAM" id="SSF55347">
    <property type="entry name" value="Glyceraldehyde-3-phosphate dehydrogenase-like, C-terminal domain"/>
    <property type="match status" value="1"/>
</dbReference>
<dbReference type="SUPFAM" id="SSF51735">
    <property type="entry name" value="NAD(P)-binding Rossmann-fold domains"/>
    <property type="match status" value="1"/>
</dbReference>
<sequence>MDRHRYALVGAGGRCRMFVDAIYGSYAEQAELVGLCDISAQRMATWNKFLAETYEAPPVQTFMADQFDAMIAQTKPKTVIVTSTDVTHHEYIIRALELGCDVITEKPMTIDEDKAQQIIDAVDRTGGNVRVTFNYRYMPTFSKLREVVASGEIGEPTLVNFQWYLDTSHGADYFRRWHREKRYSGGLLVHKSTHHFDLVNFIIGAQPETVFAMGDLSFYGEKNAKARGEQYDFERYQDLENPMSDRFGLDLRDDMLKAIYLDAEGDSGYIRDRNVFGGEKKWPITSEDTMAVSARYTNGTLLNYTLVAYCPWEGERITITGTKGQIEYFGRGAGHLIAGQSEEELAAQQYQGEQYIRLQKMFEPAQELEIPEGKGAHGGGDAILLDRIFNQNAKNDPLERDANHHDGASSILLGVAANKAIETGKPVQIADLTRECVR</sequence>
<dbReference type="RefSeq" id="WP_200761442.1">
    <property type="nucleotide sequence ID" value="NZ_CP036425.1"/>
</dbReference>
<keyword evidence="3" id="KW-0560">Oxidoreductase</keyword>
<dbReference type="InterPro" id="IPR036291">
    <property type="entry name" value="NAD(P)-bd_dom_sf"/>
</dbReference>
<dbReference type="GO" id="GO:0016491">
    <property type="term" value="F:oxidoreductase activity"/>
    <property type="evidence" value="ECO:0007669"/>
    <property type="project" value="UniProtKB-KW"/>
</dbReference>
<feature type="domain" description="Gfo/Idh/MocA-like oxidoreductase C-terminal" evidence="2">
    <location>
        <begin position="145"/>
        <end position="429"/>
    </location>
</feature>
<reference evidence="3 4" key="1">
    <citation type="submission" date="2019-02" db="EMBL/GenBank/DDBJ databases">
        <title>Deep-cultivation of Planctomycetes and their phenomic and genomic characterization uncovers novel biology.</title>
        <authorList>
            <person name="Wiegand S."/>
            <person name="Jogler M."/>
            <person name="Boedeker C."/>
            <person name="Pinto D."/>
            <person name="Vollmers J."/>
            <person name="Rivas-Marin E."/>
            <person name="Kohn T."/>
            <person name="Peeters S.H."/>
            <person name="Heuer A."/>
            <person name="Rast P."/>
            <person name="Oberbeckmann S."/>
            <person name="Bunk B."/>
            <person name="Jeske O."/>
            <person name="Meyerdierks A."/>
            <person name="Storesund J.E."/>
            <person name="Kallscheuer N."/>
            <person name="Luecker S."/>
            <person name="Lage O.M."/>
            <person name="Pohl T."/>
            <person name="Merkel B.J."/>
            <person name="Hornburger P."/>
            <person name="Mueller R.-W."/>
            <person name="Bruemmer F."/>
            <person name="Labrenz M."/>
            <person name="Spormann A.M."/>
            <person name="Op den Camp H."/>
            <person name="Overmann J."/>
            <person name="Amann R."/>
            <person name="Jetten M.S.M."/>
            <person name="Mascher T."/>
            <person name="Medema M.H."/>
            <person name="Devos D.P."/>
            <person name="Kaster A.-K."/>
            <person name="Ovreas L."/>
            <person name="Rohde M."/>
            <person name="Galperin M.Y."/>
            <person name="Jogler C."/>
        </authorList>
    </citation>
    <scope>NUCLEOTIDE SEQUENCE [LARGE SCALE GENOMIC DNA]</scope>
    <source>
        <strain evidence="3 4">KS4</strain>
    </source>
</reference>
<dbReference type="EMBL" id="CP036425">
    <property type="protein sequence ID" value="QDU32198.1"/>
    <property type="molecule type" value="Genomic_DNA"/>
</dbReference>
<evidence type="ECO:0000313" key="4">
    <source>
        <dbReference type="Proteomes" id="UP000317369"/>
    </source>
</evidence>
<dbReference type="InterPro" id="IPR000683">
    <property type="entry name" value="Gfo/Idh/MocA-like_OxRdtase_N"/>
</dbReference>
<dbReference type="EC" id="1.-.-.-" evidence="3"/>
<dbReference type="PANTHER" id="PTHR43377:SF2">
    <property type="entry name" value="BINDING ROSSMANN FOLD OXIDOREDUCTASE, PUTATIVE (AFU_ORTHOLOGUE AFUA_4G00560)-RELATED"/>
    <property type="match status" value="1"/>
</dbReference>
<dbReference type="KEGG" id="pcor:KS4_02270"/>
<dbReference type="AlphaFoldDB" id="A0A517YPS2"/>
<protein>
    <submittedName>
        <fullName evidence="3">Oxidoreductase YteT</fullName>
        <ecNumber evidence="3">1.-.-.-</ecNumber>
    </submittedName>
</protein>
<dbReference type="PANTHER" id="PTHR43377">
    <property type="entry name" value="BILIVERDIN REDUCTASE A"/>
    <property type="match status" value="1"/>
</dbReference>
<gene>
    <name evidence="3" type="primary">yteT_1</name>
    <name evidence="3" type="ORF">KS4_02270</name>
</gene>